<dbReference type="Pfam" id="PF00264">
    <property type="entry name" value="Tyrosinase"/>
    <property type="match status" value="1"/>
</dbReference>
<dbReference type="Gene3D" id="1.10.1280.10">
    <property type="entry name" value="Di-copper center containing domain from catechol oxidase"/>
    <property type="match status" value="1"/>
</dbReference>
<dbReference type="InterPro" id="IPR050316">
    <property type="entry name" value="Tyrosinase/Hemocyanin"/>
</dbReference>
<organism evidence="6 7">
    <name type="scientific">Globisporangium ultimum (strain ATCC 200006 / CBS 805.95 / DAOM BR144)</name>
    <name type="common">Pythium ultimum</name>
    <dbReference type="NCBI Taxonomy" id="431595"/>
    <lineage>
        <taxon>Eukaryota</taxon>
        <taxon>Sar</taxon>
        <taxon>Stramenopiles</taxon>
        <taxon>Oomycota</taxon>
        <taxon>Peronosporomycetes</taxon>
        <taxon>Pythiales</taxon>
        <taxon>Pythiaceae</taxon>
        <taxon>Globisporangium</taxon>
    </lineage>
</organism>
<dbReference type="InParanoid" id="K3WTH8"/>
<dbReference type="eggNOG" id="ENOG502RTMX">
    <property type="taxonomic scope" value="Eukaryota"/>
</dbReference>
<evidence type="ECO:0000259" key="4">
    <source>
        <dbReference type="PROSITE" id="PS00497"/>
    </source>
</evidence>
<protein>
    <recommendedName>
        <fullName evidence="4 5">Tyrosinase copper-binding domain-containing protein</fullName>
    </recommendedName>
</protein>
<keyword evidence="2" id="KW-0186">Copper</keyword>
<name>K3WTH8_GLOUD</name>
<feature type="domain" description="Tyrosinase copper-binding" evidence="4">
    <location>
        <begin position="19"/>
        <end position="36"/>
    </location>
</feature>
<evidence type="ECO:0000256" key="3">
    <source>
        <dbReference type="SAM" id="MobiDB-lite"/>
    </source>
</evidence>
<dbReference type="InterPro" id="IPR008922">
    <property type="entry name" value="Di-copper_centre_dom_sf"/>
</dbReference>
<dbReference type="Proteomes" id="UP000019132">
    <property type="component" value="Unassembled WGS sequence"/>
</dbReference>
<dbReference type="InterPro" id="IPR002227">
    <property type="entry name" value="Tyrosinase_Cu-bd"/>
</dbReference>
<accession>K3WTH8</accession>
<dbReference type="VEuPathDB" id="FungiDB:PYU1_G008256"/>
<dbReference type="EMBL" id="GL376619">
    <property type="status" value="NOT_ANNOTATED_CDS"/>
    <property type="molecule type" value="Genomic_DNA"/>
</dbReference>
<dbReference type="GO" id="GO:0016491">
    <property type="term" value="F:oxidoreductase activity"/>
    <property type="evidence" value="ECO:0007669"/>
    <property type="project" value="InterPro"/>
</dbReference>
<evidence type="ECO:0000313" key="7">
    <source>
        <dbReference type="Proteomes" id="UP000019132"/>
    </source>
</evidence>
<dbReference type="PRINTS" id="PR00092">
    <property type="entry name" value="TYROSINASE"/>
</dbReference>
<dbReference type="AlphaFoldDB" id="K3WTH8"/>
<feature type="region of interest" description="Disordered" evidence="3">
    <location>
        <begin position="450"/>
        <end position="519"/>
    </location>
</feature>
<feature type="compositionally biased region" description="Basic residues" evidence="3">
    <location>
        <begin position="326"/>
        <end position="335"/>
    </location>
</feature>
<dbReference type="HOGENOM" id="CLU_018031_3_0_1"/>
<feature type="region of interest" description="Disordered" evidence="3">
    <location>
        <begin position="325"/>
        <end position="344"/>
    </location>
</feature>
<proteinExistence type="predicted"/>
<dbReference type="PANTHER" id="PTHR11474:SF126">
    <property type="entry name" value="TYROSINASE-LIKE PROTEIN TYR-1-RELATED"/>
    <property type="match status" value="1"/>
</dbReference>
<dbReference type="GO" id="GO:0046872">
    <property type="term" value="F:metal ion binding"/>
    <property type="evidence" value="ECO:0007669"/>
    <property type="project" value="UniProtKB-KW"/>
</dbReference>
<dbReference type="EnsemblProtists" id="PYU1_T008272">
    <property type="protein sequence ID" value="PYU1_T008272"/>
    <property type="gene ID" value="PYU1_G008256"/>
</dbReference>
<feature type="compositionally biased region" description="Acidic residues" evidence="3">
    <location>
        <begin position="466"/>
        <end position="477"/>
    </location>
</feature>
<evidence type="ECO:0000259" key="5">
    <source>
        <dbReference type="PROSITE" id="PS00498"/>
    </source>
</evidence>
<sequence>MHYRFTEIHATKPTYDFAHGNCGFLLWHRKFLLAYENMLRAQGPSFKDVTLPYWNYFEDHDMNMFAGTSCNSIVTCSEFLADHGGSNSRYPYRSDVNITSTGRTRGFCVANGVTKSACASSFGSLSGACDGCIVRGDWSNEGVFFPISKLGISHSIEKIASGSEATTDPHDTLRKVLERGFHVDVHNTLNGTMSSTASPFDPVFFGHHGTIDLIQFVHNRCHYGTNEDNRRFDVFTQCSVKTRGAFVPITSDTKITMDYGDQPAEDDPVIGKFFAGIGSTYADFANPEELGNNSYRYAVDEYFEALFKSEDVVCPPGTFASDLRADRKHKHHRKHDQSDASNDDLERNPVYEIINTLAACGKELLERMPNLTQAEVAIQKSILECEATRQRSGREFEDYSPEFRETFNMPDDSHPPCYRLLQRVKSGAITMELSQSCRQEYGRLTDTKLMDGEFGKTFPSTTDSIDNGDEYDSESDSYDSTAGSEDRDSNADSKRPIDDGSTQVKSAHLRVAVRVRTSE</sequence>
<reference evidence="6" key="3">
    <citation type="submission" date="2015-02" db="UniProtKB">
        <authorList>
            <consortium name="EnsemblProtists"/>
        </authorList>
    </citation>
    <scope>IDENTIFICATION</scope>
    <source>
        <strain evidence="6">DAOM BR144</strain>
    </source>
</reference>
<evidence type="ECO:0000313" key="6">
    <source>
        <dbReference type="EnsemblProtists" id="PYU1_T008272"/>
    </source>
</evidence>
<reference evidence="7" key="1">
    <citation type="journal article" date="2010" name="Genome Biol.">
        <title>Genome sequence of the necrotrophic plant pathogen Pythium ultimum reveals original pathogenicity mechanisms and effector repertoire.</title>
        <authorList>
            <person name="Levesque C.A."/>
            <person name="Brouwer H."/>
            <person name="Cano L."/>
            <person name="Hamilton J.P."/>
            <person name="Holt C."/>
            <person name="Huitema E."/>
            <person name="Raffaele S."/>
            <person name="Robideau G.P."/>
            <person name="Thines M."/>
            <person name="Win J."/>
            <person name="Zerillo M.M."/>
            <person name="Beakes G.W."/>
            <person name="Boore J.L."/>
            <person name="Busam D."/>
            <person name="Dumas B."/>
            <person name="Ferriera S."/>
            <person name="Fuerstenberg S.I."/>
            <person name="Gachon C.M."/>
            <person name="Gaulin E."/>
            <person name="Govers F."/>
            <person name="Grenville-Briggs L."/>
            <person name="Horner N."/>
            <person name="Hostetler J."/>
            <person name="Jiang R.H."/>
            <person name="Johnson J."/>
            <person name="Krajaejun T."/>
            <person name="Lin H."/>
            <person name="Meijer H.J."/>
            <person name="Moore B."/>
            <person name="Morris P."/>
            <person name="Phuntmart V."/>
            <person name="Puiu D."/>
            <person name="Shetty J."/>
            <person name="Stajich J.E."/>
            <person name="Tripathy S."/>
            <person name="Wawra S."/>
            <person name="van West P."/>
            <person name="Whitty B.R."/>
            <person name="Coutinho P.M."/>
            <person name="Henrissat B."/>
            <person name="Martin F."/>
            <person name="Thomas P.D."/>
            <person name="Tyler B.M."/>
            <person name="De Vries R.P."/>
            <person name="Kamoun S."/>
            <person name="Yandell M."/>
            <person name="Tisserat N."/>
            <person name="Buell C.R."/>
        </authorList>
    </citation>
    <scope>NUCLEOTIDE SEQUENCE</scope>
    <source>
        <strain evidence="7">DAOM:BR144</strain>
    </source>
</reference>
<dbReference type="SUPFAM" id="SSF48056">
    <property type="entry name" value="Di-copper centre-containing domain"/>
    <property type="match status" value="1"/>
</dbReference>
<feature type="domain" description="Tyrosinase copper-binding" evidence="5">
    <location>
        <begin position="201"/>
        <end position="212"/>
    </location>
</feature>
<reference evidence="7" key="2">
    <citation type="submission" date="2010-04" db="EMBL/GenBank/DDBJ databases">
        <authorList>
            <person name="Buell R."/>
            <person name="Hamilton J."/>
            <person name="Hostetler J."/>
        </authorList>
    </citation>
    <scope>NUCLEOTIDE SEQUENCE [LARGE SCALE GENOMIC DNA]</scope>
    <source>
        <strain evidence="7">DAOM:BR144</strain>
    </source>
</reference>
<keyword evidence="1" id="KW-0479">Metal-binding</keyword>
<evidence type="ECO:0000256" key="2">
    <source>
        <dbReference type="ARBA" id="ARBA00023008"/>
    </source>
</evidence>
<dbReference type="STRING" id="431595.K3WTH8"/>
<evidence type="ECO:0000256" key="1">
    <source>
        <dbReference type="ARBA" id="ARBA00022723"/>
    </source>
</evidence>
<keyword evidence="7" id="KW-1185">Reference proteome</keyword>
<dbReference type="PROSITE" id="PS00497">
    <property type="entry name" value="TYROSINASE_1"/>
    <property type="match status" value="1"/>
</dbReference>
<dbReference type="PANTHER" id="PTHR11474">
    <property type="entry name" value="TYROSINASE FAMILY MEMBER"/>
    <property type="match status" value="1"/>
</dbReference>
<feature type="compositionally biased region" description="Basic and acidic residues" evidence="3">
    <location>
        <begin position="484"/>
        <end position="498"/>
    </location>
</feature>
<dbReference type="PROSITE" id="PS00498">
    <property type="entry name" value="TYROSINASE_2"/>
    <property type="match status" value="1"/>
</dbReference>